<evidence type="ECO:0000256" key="6">
    <source>
        <dbReference type="ARBA" id="ARBA00047665"/>
    </source>
</evidence>
<dbReference type="EMBL" id="NMQW01000005">
    <property type="protein sequence ID" value="OXM87453.1"/>
    <property type="molecule type" value="Genomic_DNA"/>
</dbReference>
<dbReference type="PANTHER" id="PTHR43757">
    <property type="entry name" value="AMINOMETHYLTRANSFERASE"/>
    <property type="match status" value="1"/>
</dbReference>
<dbReference type="Gene3D" id="3.30.70.1400">
    <property type="entry name" value="Aminomethyltransferase beta-barrel domains"/>
    <property type="match status" value="1"/>
</dbReference>
<dbReference type="RefSeq" id="WP_094013750.1">
    <property type="nucleotide sequence ID" value="NZ_NMQW01000005.1"/>
</dbReference>
<dbReference type="Pfam" id="PF08669">
    <property type="entry name" value="GCV_T_C"/>
    <property type="match status" value="1"/>
</dbReference>
<evidence type="ECO:0000256" key="2">
    <source>
        <dbReference type="ARBA" id="ARBA00012616"/>
    </source>
</evidence>
<dbReference type="InterPro" id="IPR013977">
    <property type="entry name" value="GcvT_C"/>
</dbReference>
<sequence length="369" mass="40226">MTGLKKTPLFPLYAGYPGVRCIDFGGWLLPVQFSGIQKEHEAVRQRAGLFDVSHMGEFLVTGRQAQAFVQRITTNDAARLSDGQAQYSLMCYGDGGVVDDLLVYRLKKDRYLLVVNASNIDKDWAWLQDQLIDGVTLENQSDTTALLALQGPLAADILARSSEARAVQLPPFHFLHEASIGGTTALISRTGYTGEDGFELYLPAEAAVTVWNALLEAGEPLGLVPAGLGARDTLRFEARLPLYGQELSPFISPLEAGLSPFVKLAKGEFIGREALLEQQAKGIPRKLIGIEMLERGIPRSHYPIYADGQLIGEVTTGTQSPTLKRALGLALVQTAFSKHGTECTVDIRGNRLRAVVVQTPFYRKNASTP</sequence>
<dbReference type="Pfam" id="PF01571">
    <property type="entry name" value="GCV_T"/>
    <property type="match status" value="1"/>
</dbReference>
<dbReference type="GO" id="GO:0008483">
    <property type="term" value="F:transaminase activity"/>
    <property type="evidence" value="ECO:0007669"/>
    <property type="project" value="UniProtKB-KW"/>
</dbReference>
<accession>A0A229UVX1</accession>
<dbReference type="FunFam" id="2.40.30.110:FF:000003">
    <property type="entry name" value="Aminomethyltransferase"/>
    <property type="match status" value="1"/>
</dbReference>
<evidence type="ECO:0000256" key="5">
    <source>
        <dbReference type="ARBA" id="ARBA00031395"/>
    </source>
</evidence>
<dbReference type="NCBIfam" id="TIGR00528">
    <property type="entry name" value="gcvT"/>
    <property type="match status" value="1"/>
</dbReference>
<dbReference type="InterPro" id="IPR027266">
    <property type="entry name" value="TrmE/GcvT-like"/>
</dbReference>
<evidence type="ECO:0000256" key="4">
    <source>
        <dbReference type="ARBA" id="ARBA00022679"/>
    </source>
</evidence>
<name>A0A229UVX1_9BACL</name>
<comment type="similarity">
    <text evidence="1 7">Belongs to the GcvT family.</text>
</comment>
<feature type="domain" description="Aminomethyltransferase C-terminal" evidence="10">
    <location>
        <begin position="285"/>
        <end position="362"/>
    </location>
</feature>
<keyword evidence="4 7" id="KW-0808">Transferase</keyword>
<dbReference type="GO" id="GO:0004047">
    <property type="term" value="F:aminomethyltransferase activity"/>
    <property type="evidence" value="ECO:0007669"/>
    <property type="project" value="UniProtKB-UniRule"/>
</dbReference>
<dbReference type="AlphaFoldDB" id="A0A229UVX1"/>
<protein>
    <recommendedName>
        <fullName evidence="2 7">Aminomethyltransferase</fullName>
        <ecNumber evidence="2 7">2.1.2.10</ecNumber>
    </recommendedName>
    <alternativeName>
        <fullName evidence="5 7">Glycine cleavage system T protein</fullName>
    </alternativeName>
</protein>
<evidence type="ECO:0000256" key="3">
    <source>
        <dbReference type="ARBA" id="ARBA00022576"/>
    </source>
</evidence>
<dbReference type="OrthoDB" id="9774591at2"/>
<dbReference type="InterPro" id="IPR006223">
    <property type="entry name" value="GcvT"/>
</dbReference>
<evidence type="ECO:0000313" key="12">
    <source>
        <dbReference type="Proteomes" id="UP000215509"/>
    </source>
</evidence>
<evidence type="ECO:0000313" key="11">
    <source>
        <dbReference type="EMBL" id="OXM87453.1"/>
    </source>
</evidence>
<dbReference type="InterPro" id="IPR022903">
    <property type="entry name" value="GcvT_bac"/>
</dbReference>
<organism evidence="11 12">
    <name type="scientific">Paenibacillus rigui</name>
    <dbReference type="NCBI Taxonomy" id="554312"/>
    <lineage>
        <taxon>Bacteria</taxon>
        <taxon>Bacillati</taxon>
        <taxon>Bacillota</taxon>
        <taxon>Bacilli</taxon>
        <taxon>Bacillales</taxon>
        <taxon>Paenibacillaceae</taxon>
        <taxon>Paenibacillus</taxon>
    </lineage>
</organism>
<dbReference type="PIRSF" id="PIRSF006487">
    <property type="entry name" value="GcvT"/>
    <property type="match status" value="1"/>
</dbReference>
<dbReference type="SUPFAM" id="SSF101790">
    <property type="entry name" value="Aminomethyltransferase beta-barrel domain"/>
    <property type="match status" value="1"/>
</dbReference>
<evidence type="ECO:0000256" key="7">
    <source>
        <dbReference type="HAMAP-Rule" id="MF_00259"/>
    </source>
</evidence>
<reference evidence="11 12" key="1">
    <citation type="submission" date="2017-07" db="EMBL/GenBank/DDBJ databases">
        <title>Genome sequencing and assembly of Paenibacillus rigui.</title>
        <authorList>
            <person name="Mayilraj S."/>
        </authorList>
    </citation>
    <scope>NUCLEOTIDE SEQUENCE [LARGE SCALE GENOMIC DNA]</scope>
    <source>
        <strain evidence="11 12">JCM 16352</strain>
    </source>
</reference>
<dbReference type="HAMAP" id="MF_00259">
    <property type="entry name" value="GcvT"/>
    <property type="match status" value="1"/>
</dbReference>
<proteinExistence type="inferred from homology"/>
<gene>
    <name evidence="7 11" type="primary">gcvT</name>
    <name evidence="11" type="ORF">CF651_04960</name>
</gene>
<dbReference type="EC" id="2.1.2.10" evidence="2 7"/>
<dbReference type="Gene3D" id="4.10.1250.10">
    <property type="entry name" value="Aminomethyltransferase fragment"/>
    <property type="match status" value="1"/>
</dbReference>
<comment type="caution">
    <text evidence="11">The sequence shown here is derived from an EMBL/GenBank/DDBJ whole genome shotgun (WGS) entry which is preliminary data.</text>
</comment>
<dbReference type="Proteomes" id="UP000215509">
    <property type="component" value="Unassembled WGS sequence"/>
</dbReference>
<feature type="domain" description="GCVT N-terminal" evidence="9">
    <location>
        <begin position="18"/>
        <end position="266"/>
    </location>
</feature>
<dbReference type="GO" id="GO:0005960">
    <property type="term" value="C:glycine cleavage complex"/>
    <property type="evidence" value="ECO:0007669"/>
    <property type="project" value="InterPro"/>
</dbReference>
<dbReference type="Gene3D" id="3.30.1360.120">
    <property type="entry name" value="Probable tRNA modification gtpase trme, domain 1"/>
    <property type="match status" value="1"/>
</dbReference>
<feature type="binding site" evidence="8">
    <location>
        <position position="199"/>
    </location>
    <ligand>
        <name>substrate</name>
    </ligand>
</feature>
<comment type="subunit">
    <text evidence="7">The glycine cleavage system is composed of four proteins: P, T, L and H.</text>
</comment>
<keyword evidence="12" id="KW-1185">Reference proteome</keyword>
<evidence type="ECO:0000259" key="10">
    <source>
        <dbReference type="Pfam" id="PF08669"/>
    </source>
</evidence>
<dbReference type="SUPFAM" id="SSF103025">
    <property type="entry name" value="Folate-binding domain"/>
    <property type="match status" value="1"/>
</dbReference>
<dbReference type="Gene3D" id="2.40.30.110">
    <property type="entry name" value="Aminomethyltransferase beta-barrel domains"/>
    <property type="match status" value="1"/>
</dbReference>
<evidence type="ECO:0000259" key="9">
    <source>
        <dbReference type="Pfam" id="PF01571"/>
    </source>
</evidence>
<dbReference type="GO" id="GO:0005829">
    <property type="term" value="C:cytosol"/>
    <property type="evidence" value="ECO:0007669"/>
    <property type="project" value="TreeGrafter"/>
</dbReference>
<evidence type="ECO:0000256" key="8">
    <source>
        <dbReference type="PIRSR" id="PIRSR006487-1"/>
    </source>
</evidence>
<dbReference type="InterPro" id="IPR029043">
    <property type="entry name" value="GcvT/YgfZ_C"/>
</dbReference>
<evidence type="ECO:0000256" key="1">
    <source>
        <dbReference type="ARBA" id="ARBA00008609"/>
    </source>
</evidence>
<dbReference type="GO" id="GO:0019464">
    <property type="term" value="P:glycine decarboxylation via glycine cleavage system"/>
    <property type="evidence" value="ECO:0007669"/>
    <property type="project" value="UniProtKB-UniRule"/>
</dbReference>
<dbReference type="NCBIfam" id="NF001567">
    <property type="entry name" value="PRK00389.1"/>
    <property type="match status" value="1"/>
</dbReference>
<comment type="function">
    <text evidence="7">The glycine cleavage system catalyzes the degradation of glycine.</text>
</comment>
<dbReference type="InterPro" id="IPR028896">
    <property type="entry name" value="GcvT/YgfZ/DmdA"/>
</dbReference>
<dbReference type="FunFam" id="3.30.70.1400:FF:000001">
    <property type="entry name" value="Aminomethyltransferase"/>
    <property type="match status" value="1"/>
</dbReference>
<comment type="catalytic activity">
    <reaction evidence="6 7">
        <text>N(6)-[(R)-S(8)-aminomethyldihydrolipoyl]-L-lysyl-[protein] + (6S)-5,6,7,8-tetrahydrofolate = N(6)-[(R)-dihydrolipoyl]-L-lysyl-[protein] + (6R)-5,10-methylene-5,6,7,8-tetrahydrofolate + NH4(+)</text>
        <dbReference type="Rhea" id="RHEA:16945"/>
        <dbReference type="Rhea" id="RHEA-COMP:10475"/>
        <dbReference type="Rhea" id="RHEA-COMP:10492"/>
        <dbReference type="ChEBI" id="CHEBI:15636"/>
        <dbReference type="ChEBI" id="CHEBI:28938"/>
        <dbReference type="ChEBI" id="CHEBI:57453"/>
        <dbReference type="ChEBI" id="CHEBI:83100"/>
        <dbReference type="ChEBI" id="CHEBI:83143"/>
        <dbReference type="EC" id="2.1.2.10"/>
    </reaction>
</comment>
<dbReference type="PANTHER" id="PTHR43757:SF2">
    <property type="entry name" value="AMINOMETHYLTRANSFERASE, MITOCHONDRIAL"/>
    <property type="match status" value="1"/>
</dbReference>
<keyword evidence="3 7" id="KW-0032">Aminotransferase</keyword>
<dbReference type="InterPro" id="IPR006222">
    <property type="entry name" value="GCVT_N"/>
</dbReference>